<dbReference type="PANTHER" id="PTHR43664">
    <property type="entry name" value="MONOAMINE OXIDASE-RELATED"/>
    <property type="match status" value="1"/>
</dbReference>
<dbReference type="Gene3D" id="3.10.129.10">
    <property type="entry name" value="Hotdog Thioesterase"/>
    <property type="match status" value="1"/>
</dbReference>
<dbReference type="EMBL" id="SMDC01000009">
    <property type="protein sequence ID" value="TCW34658.1"/>
    <property type="molecule type" value="Genomic_DNA"/>
</dbReference>
<feature type="domain" description="MaoC-like" evidence="1">
    <location>
        <begin position="14"/>
        <end position="117"/>
    </location>
</feature>
<dbReference type="CDD" id="cd03454">
    <property type="entry name" value="YdeM"/>
    <property type="match status" value="1"/>
</dbReference>
<sequence>MEQHATYYLEDLPPGTRFRNDAAVILEEAEIIRFGREFDPQPYHTDPAAARHTFFDGLVASGWHTIAVMTGLAIRSPMRLAEGQIGLGAEGIRFIKAVRPGDAIRLEIEVLENTPSRSRPGWGVIRVRWRAFNQHDEAVLEVCPSILVRARGTEAAA</sequence>
<evidence type="ECO:0000313" key="2">
    <source>
        <dbReference type="EMBL" id="TCW34658.1"/>
    </source>
</evidence>
<name>A0A4R4A769_MARGR</name>
<gene>
    <name evidence="2" type="ORF">EDC29_10918</name>
</gene>
<dbReference type="SUPFAM" id="SSF54637">
    <property type="entry name" value="Thioesterase/thiol ester dehydrase-isomerase"/>
    <property type="match status" value="1"/>
</dbReference>
<evidence type="ECO:0000259" key="1">
    <source>
        <dbReference type="Pfam" id="PF01575"/>
    </source>
</evidence>
<dbReference type="PANTHER" id="PTHR43664:SF1">
    <property type="entry name" value="BETA-METHYLMALYL-COA DEHYDRATASE"/>
    <property type="match status" value="1"/>
</dbReference>
<accession>A0A4R4A769</accession>
<proteinExistence type="predicted"/>
<evidence type="ECO:0000313" key="3">
    <source>
        <dbReference type="Proteomes" id="UP000295247"/>
    </source>
</evidence>
<comment type="caution">
    <text evidence="2">The sequence shown here is derived from an EMBL/GenBank/DDBJ whole genome shotgun (WGS) entry which is preliminary data.</text>
</comment>
<dbReference type="InterPro" id="IPR052342">
    <property type="entry name" value="MCH/BMMD"/>
</dbReference>
<dbReference type="RefSeq" id="WP_123140511.1">
    <property type="nucleotide sequence ID" value="NZ_JAKEDQ010000008.1"/>
</dbReference>
<dbReference type="Pfam" id="PF01575">
    <property type="entry name" value="MaoC_dehydratas"/>
    <property type="match status" value="1"/>
</dbReference>
<dbReference type="InterPro" id="IPR002539">
    <property type="entry name" value="MaoC-like_dom"/>
</dbReference>
<organism evidence="2 3">
    <name type="scientific">Marichromatium gracile</name>
    <name type="common">Chromatium gracile</name>
    <dbReference type="NCBI Taxonomy" id="1048"/>
    <lineage>
        <taxon>Bacteria</taxon>
        <taxon>Pseudomonadati</taxon>
        <taxon>Pseudomonadota</taxon>
        <taxon>Gammaproteobacteria</taxon>
        <taxon>Chromatiales</taxon>
        <taxon>Chromatiaceae</taxon>
        <taxon>Marichromatium</taxon>
    </lineage>
</organism>
<reference evidence="2 3" key="1">
    <citation type="submission" date="2019-03" db="EMBL/GenBank/DDBJ databases">
        <title>Genomic Encyclopedia of Type Strains, Phase IV (KMG-IV): sequencing the most valuable type-strain genomes for metagenomic binning, comparative biology and taxonomic classification.</title>
        <authorList>
            <person name="Goeker M."/>
        </authorList>
    </citation>
    <scope>NUCLEOTIDE SEQUENCE [LARGE SCALE GENOMIC DNA]</scope>
    <source>
        <strain evidence="2 3">DSM 203</strain>
    </source>
</reference>
<dbReference type="Proteomes" id="UP000295247">
    <property type="component" value="Unassembled WGS sequence"/>
</dbReference>
<protein>
    <submittedName>
        <fullName evidence="2">Acyl dehydratase</fullName>
    </submittedName>
</protein>
<dbReference type="AlphaFoldDB" id="A0A4R4A769"/>
<dbReference type="InterPro" id="IPR029069">
    <property type="entry name" value="HotDog_dom_sf"/>
</dbReference>